<reference evidence="3 4" key="1">
    <citation type="journal article" date="2024" name="Ann. Entomol. Soc. Am.">
        <title>Genomic analyses of the southern and eastern yellowjacket wasps (Hymenoptera: Vespidae) reveal evolutionary signatures of social life.</title>
        <authorList>
            <person name="Catto M.A."/>
            <person name="Caine P.B."/>
            <person name="Orr S.E."/>
            <person name="Hunt B.G."/>
            <person name="Goodisman M.A.D."/>
        </authorList>
    </citation>
    <scope>NUCLEOTIDE SEQUENCE [LARGE SCALE GENOMIC DNA]</scope>
    <source>
        <strain evidence="3">232</strain>
        <tissue evidence="3">Head and thorax</tissue>
    </source>
</reference>
<dbReference type="EMBL" id="JAYRBN010000075">
    <property type="protein sequence ID" value="KAL2732861.1"/>
    <property type="molecule type" value="Genomic_DNA"/>
</dbReference>
<keyword evidence="4" id="KW-1185">Reference proteome</keyword>
<feature type="region of interest" description="Disordered" evidence="1">
    <location>
        <begin position="199"/>
        <end position="218"/>
    </location>
</feature>
<accession>A0ABD2BJB3</accession>
<feature type="region of interest" description="Disordered" evidence="1">
    <location>
        <begin position="304"/>
        <end position="323"/>
    </location>
</feature>
<feature type="region of interest" description="Disordered" evidence="1">
    <location>
        <begin position="410"/>
        <end position="460"/>
    </location>
</feature>
<keyword evidence="2" id="KW-1133">Transmembrane helix</keyword>
<feature type="compositionally biased region" description="Low complexity" evidence="1">
    <location>
        <begin position="410"/>
        <end position="445"/>
    </location>
</feature>
<comment type="caution">
    <text evidence="3">The sequence shown here is derived from an EMBL/GenBank/DDBJ whole genome shotgun (WGS) entry which is preliminary data.</text>
</comment>
<protein>
    <submittedName>
        <fullName evidence="3">Mucin-5AC-like isoform X3</fullName>
    </submittedName>
</protein>
<organism evidence="3 4">
    <name type="scientific">Vespula maculifrons</name>
    <name type="common">Eastern yellow jacket</name>
    <name type="synonym">Wasp</name>
    <dbReference type="NCBI Taxonomy" id="7453"/>
    <lineage>
        <taxon>Eukaryota</taxon>
        <taxon>Metazoa</taxon>
        <taxon>Ecdysozoa</taxon>
        <taxon>Arthropoda</taxon>
        <taxon>Hexapoda</taxon>
        <taxon>Insecta</taxon>
        <taxon>Pterygota</taxon>
        <taxon>Neoptera</taxon>
        <taxon>Endopterygota</taxon>
        <taxon>Hymenoptera</taxon>
        <taxon>Apocrita</taxon>
        <taxon>Aculeata</taxon>
        <taxon>Vespoidea</taxon>
        <taxon>Vespidae</taxon>
        <taxon>Vespinae</taxon>
        <taxon>Vespula</taxon>
    </lineage>
</organism>
<evidence type="ECO:0000313" key="4">
    <source>
        <dbReference type="Proteomes" id="UP001607303"/>
    </source>
</evidence>
<evidence type="ECO:0000256" key="1">
    <source>
        <dbReference type="SAM" id="MobiDB-lite"/>
    </source>
</evidence>
<name>A0ABD2BJB3_VESMC</name>
<keyword evidence="2" id="KW-0472">Membrane</keyword>
<evidence type="ECO:0000313" key="3">
    <source>
        <dbReference type="EMBL" id="KAL2732861.1"/>
    </source>
</evidence>
<proteinExistence type="predicted"/>
<evidence type="ECO:0000256" key="2">
    <source>
        <dbReference type="SAM" id="Phobius"/>
    </source>
</evidence>
<sequence>MCDVWIVLDFQGRYNKLSVFSRDFRPSAMATEEGMLSGGFGSKLKCPTPISRLRVEKIEGGLMVAGVVIAANCQIALPAFGFLFMLVGAVLTAASYRGPGEDEDKDSYAARIAFTGNSRILGPICIVVGALMLALGILLCMLTRRARRRERRVGFHCPLHGDFYPVSPVQSVKMLGVSGKSASGWPRIPCLKSRTMSKAGANGSHVGPPQCPHSVLSSTRSSVSSSPLSPCPTPMPFLVTSGSVRVCIKKKKKNKIKWYQNDHWVTQVPCFSSGMVQSVGANLSPDQTFGSIRSLSVTREVASFPLSRTPTPPPQHRPSLLQSNNDDLVVGVGSPLREASPRPEVRVVAPAHRPPSGLVALQPMTTNNLVSPSMTNLTTTTTTMTTTMMMMTTTTTLTSPVTTMTASKTSALSSSSSSSSSSSATNTITSAKMRTTTTTGTTATTNRKSVSILLPEHTSG</sequence>
<feature type="transmembrane region" description="Helical" evidence="2">
    <location>
        <begin position="62"/>
        <end position="91"/>
    </location>
</feature>
<feature type="transmembrane region" description="Helical" evidence="2">
    <location>
        <begin position="120"/>
        <end position="142"/>
    </location>
</feature>
<gene>
    <name evidence="3" type="ORF">V1477_015102</name>
</gene>
<dbReference type="Proteomes" id="UP001607303">
    <property type="component" value="Unassembled WGS sequence"/>
</dbReference>
<dbReference type="AlphaFoldDB" id="A0ABD2BJB3"/>
<keyword evidence="2" id="KW-0812">Transmembrane</keyword>